<proteinExistence type="predicted"/>
<feature type="repeat" description="TPR" evidence="1">
    <location>
        <begin position="1051"/>
        <end position="1084"/>
    </location>
</feature>
<organism evidence="2 3">
    <name type="scientific">Necator americanus</name>
    <name type="common">Human hookworm</name>
    <dbReference type="NCBI Taxonomy" id="51031"/>
    <lineage>
        <taxon>Eukaryota</taxon>
        <taxon>Metazoa</taxon>
        <taxon>Ecdysozoa</taxon>
        <taxon>Nematoda</taxon>
        <taxon>Chromadorea</taxon>
        <taxon>Rhabditida</taxon>
        <taxon>Rhabditina</taxon>
        <taxon>Rhabditomorpha</taxon>
        <taxon>Strongyloidea</taxon>
        <taxon>Ancylostomatidae</taxon>
        <taxon>Bunostominae</taxon>
        <taxon>Necator</taxon>
    </lineage>
</organism>
<dbReference type="SMART" id="SM00028">
    <property type="entry name" value="TPR"/>
    <property type="match status" value="4"/>
</dbReference>
<reference evidence="2 3" key="1">
    <citation type="submission" date="2023-08" db="EMBL/GenBank/DDBJ databases">
        <title>A Necator americanus chromosomal reference genome.</title>
        <authorList>
            <person name="Ilik V."/>
            <person name="Petrzelkova K.J."/>
            <person name="Pardy F."/>
            <person name="Fuh T."/>
            <person name="Niatou-Singa F.S."/>
            <person name="Gouil Q."/>
            <person name="Baker L."/>
            <person name="Ritchie M.E."/>
            <person name="Jex A.R."/>
            <person name="Gazzola D."/>
            <person name="Li H."/>
            <person name="Toshio Fujiwara R."/>
            <person name="Zhan B."/>
            <person name="Aroian R.V."/>
            <person name="Pafco B."/>
            <person name="Schwarz E.M."/>
        </authorList>
    </citation>
    <scope>NUCLEOTIDE SEQUENCE [LARGE SCALE GENOMIC DNA]</scope>
    <source>
        <strain evidence="2 3">Aroian</strain>
        <tissue evidence="2">Whole animal</tissue>
    </source>
</reference>
<dbReference type="Proteomes" id="UP001303046">
    <property type="component" value="Unassembled WGS sequence"/>
</dbReference>
<dbReference type="EMBL" id="JAVFWL010000005">
    <property type="protein sequence ID" value="KAK6757632.1"/>
    <property type="molecule type" value="Genomic_DNA"/>
</dbReference>
<dbReference type="PANTHER" id="PTHR16091">
    <property type="entry name" value="TTC17 PROTEIN"/>
    <property type="match status" value="1"/>
</dbReference>
<dbReference type="InterPro" id="IPR052630">
    <property type="entry name" value="TTC17"/>
</dbReference>
<dbReference type="InterPro" id="IPR011990">
    <property type="entry name" value="TPR-like_helical_dom_sf"/>
</dbReference>
<sequence length="1107" mass="124335">MAPQQRTAAARTSTTCWEGHHYDQPDSPYTLAYPGSLVDFLRQVDSVKKFGKTSVELNSVLKSINDRELRDDPEIEERLRAENEHCKTAGTIGLDRSNFKTSYAAELCPDFHKYYERYTAFVKEYFDMTPDDEKLLPRCRQWHQEGQLKGLSKEENELEMKIRSPDPDYGEILKGYFPRIKKIVPSGSPEYGAIIAALLSDQLDTINANPYLHLAAAAYWRQNGDLSEALSCYRTAIVHAERALKKGDESAQVSLDAIHIAAATLFNKADVPDSAIAILEAQATLADAAYLKLDSSRAHGIEVEQVADFARVVTYFSEPFMKQLMVPPNDSSYVAELLKLHEVLLKKLGAMSCQIDLFVELAKQKENLDHLVSEKLRFNDMYGDQMKIADQIRSRMISEKMRRSMTLGYEEAKYGYNPCSAAWSTVRDRFWRRADWPNSVDCQAIISRTDIFNQKWFPQVFISPENKGYVVADYLTRGIGLEPHEQHPLPWREPYCKPVDMVGHELSFLTGLVTAVHTRPSAEYAETRLKSVLVRLADRIMEDIEVAQRIRSMMDYKVGPRWLATNLAALYWRVKGNPKQAAFCLIEAILEKYSYTDIAFVQLAQVILRVTGQKADPAKLLLMANGSGGEEPLVYWLRARVALLSNDVDEALKFLKLSLDRDPFNTVVAEDLLKVACSGKTGHKRGEQCYVVDTEDGSGRLIYNRCNGVYTGESYPTAPYVNIVSPFLPIYNTVSKREGPPFAEDESSVQTIDTEELPLDYGGSAAFFAPRPVEWWTRAKNEMRYVLSSNEGEIDWWEEDGESELAEVPPKPLSFLWIKDRREMLRYDAKLPALLPAPSMHQIRKGLSLFPPPRQSHNLCSGVKKLSILLENQVSTWVSVTAKGEDIAKYVDLRGPVPGVAGLQPVCPSIDQREASPLLGLDHLPAFALSDQFLFYKPEKALTDALKSLGNERDSIEHVAARLHTALVANGMGKNGQTVNWLLCVLSSLYWRVVGDAQKAVGCLQCALQTAPQHTRDVALVSLANICHQAGLLHSALIAAGTALSASPNLVAIHFTIANIYASMGDYQRALEFYYSTLSLQMNFEPAKERIRAIYCHSGKKFDFQAV</sequence>
<accession>A0ABR1E4L0</accession>
<dbReference type="Pfam" id="PF13181">
    <property type="entry name" value="TPR_8"/>
    <property type="match status" value="1"/>
</dbReference>
<comment type="caution">
    <text evidence="2">The sequence shown here is derived from an EMBL/GenBank/DDBJ whole genome shotgun (WGS) entry which is preliminary data.</text>
</comment>
<dbReference type="PANTHER" id="PTHR16091:SF1">
    <property type="entry name" value="TETRATRICOPEPTIDE REPEAT PROTEIN 17"/>
    <property type="match status" value="1"/>
</dbReference>
<dbReference type="InterPro" id="IPR019734">
    <property type="entry name" value="TPR_rpt"/>
</dbReference>
<evidence type="ECO:0000313" key="3">
    <source>
        <dbReference type="Proteomes" id="UP001303046"/>
    </source>
</evidence>
<dbReference type="Gene3D" id="1.25.40.10">
    <property type="entry name" value="Tetratricopeptide repeat domain"/>
    <property type="match status" value="1"/>
</dbReference>
<evidence type="ECO:0000256" key="1">
    <source>
        <dbReference type="PROSITE-ProRule" id="PRU00339"/>
    </source>
</evidence>
<evidence type="ECO:0000313" key="2">
    <source>
        <dbReference type="EMBL" id="KAK6757632.1"/>
    </source>
</evidence>
<gene>
    <name evidence="2" type="primary">Necator_chrV.g20237</name>
    <name evidence="2" type="ORF">RB195_015445</name>
</gene>
<dbReference type="SUPFAM" id="SSF48452">
    <property type="entry name" value="TPR-like"/>
    <property type="match status" value="1"/>
</dbReference>
<keyword evidence="1" id="KW-0802">TPR repeat</keyword>
<dbReference type="PROSITE" id="PS50005">
    <property type="entry name" value="TPR"/>
    <property type="match status" value="1"/>
</dbReference>
<evidence type="ECO:0008006" key="4">
    <source>
        <dbReference type="Google" id="ProtNLM"/>
    </source>
</evidence>
<name>A0ABR1E4L0_NECAM</name>
<keyword evidence="3" id="KW-1185">Reference proteome</keyword>
<protein>
    <recommendedName>
        <fullName evidence="4">Tetratricopeptide repeat protein</fullName>
    </recommendedName>
</protein>